<reference evidence="2 3" key="1">
    <citation type="submission" date="2020-08" db="EMBL/GenBank/DDBJ databases">
        <title>Genomic Encyclopedia of Type Strains, Phase IV (KMG-IV): sequencing the most valuable type-strain genomes for metagenomic binning, comparative biology and taxonomic classification.</title>
        <authorList>
            <person name="Goeker M."/>
        </authorList>
    </citation>
    <scope>NUCLEOTIDE SEQUENCE [LARGE SCALE GENOMIC DNA]</scope>
    <source>
        <strain evidence="2 3">DSM 2461</strain>
    </source>
</reference>
<dbReference type="GO" id="GO:0006203">
    <property type="term" value="P:dGTP catabolic process"/>
    <property type="evidence" value="ECO:0007669"/>
    <property type="project" value="TreeGrafter"/>
</dbReference>
<dbReference type="Gene3D" id="1.10.3210.10">
    <property type="entry name" value="Hypothetical protein af1432"/>
    <property type="match status" value="1"/>
</dbReference>
<keyword evidence="3" id="KW-1185">Reference proteome</keyword>
<dbReference type="InterPro" id="IPR003607">
    <property type="entry name" value="HD/PDEase_dom"/>
</dbReference>
<accession>A0A841R3F3</accession>
<dbReference type="Pfam" id="PF19276">
    <property type="entry name" value="HD_assoc_2"/>
    <property type="match status" value="1"/>
</dbReference>
<evidence type="ECO:0000313" key="2">
    <source>
        <dbReference type="EMBL" id="MBB6478405.1"/>
    </source>
</evidence>
<evidence type="ECO:0000313" key="3">
    <source>
        <dbReference type="Proteomes" id="UP000587760"/>
    </source>
</evidence>
<evidence type="ECO:0000259" key="1">
    <source>
        <dbReference type="PROSITE" id="PS51831"/>
    </source>
</evidence>
<dbReference type="CDD" id="cd00077">
    <property type="entry name" value="HDc"/>
    <property type="match status" value="1"/>
</dbReference>
<dbReference type="SUPFAM" id="SSF109604">
    <property type="entry name" value="HD-domain/PDEase-like"/>
    <property type="match status" value="1"/>
</dbReference>
<dbReference type="PANTHER" id="PTHR11373:SF4">
    <property type="entry name" value="DEOXYNUCLEOSIDE TRIPHOSPHATE TRIPHOSPHOHYDROLASE SAMHD1"/>
    <property type="match status" value="1"/>
</dbReference>
<comment type="caution">
    <text evidence="2">The sequence shown here is derived from an EMBL/GenBank/DDBJ whole genome shotgun (WGS) entry which is preliminary data.</text>
</comment>
<dbReference type="Proteomes" id="UP000587760">
    <property type="component" value="Unassembled WGS sequence"/>
</dbReference>
<dbReference type="EMBL" id="JACHGJ010000001">
    <property type="protein sequence ID" value="MBB6478405.1"/>
    <property type="molecule type" value="Genomic_DNA"/>
</dbReference>
<feature type="domain" description="HD" evidence="1">
    <location>
        <begin position="63"/>
        <end position="187"/>
    </location>
</feature>
<dbReference type="AlphaFoldDB" id="A0A841R3F3"/>
<gene>
    <name evidence="2" type="ORF">HNR50_000038</name>
</gene>
<sequence>MKAEIISYLEEQFSVPVRDPLWKHIYMTKGHRDIINHKDFRFLDGLRQLGPASHVYPGAIHTRLSHSIGVFYLARQMVRAIIISPYCPPITLDGVKAFLSAALLHDIGHFPHAHTLQDFPLKDHEVLSGEIIRNGSIRKIIKDSALTDPDMTAAIIDKKSDWKGSSEILFFRNLLSSPVDPDKLDYLNRDAYFCGVPYGTQDIDFVISQIYPTREGIAISRKGTSALENVLFSKYLMYKSVYWHKSVRISTALIRKAIYEALKYGYLEKEQLYRMNDHDFHKFCSESKEEALHLVDKAEFPWKYKVIEDVCFNNDSQLHNKLTDADYKSNYESELNYRIKNETGIDPGKYDVLIDVPSRISFELPFKSETVFTRPVVDGFTEALRRIRLIVKEETAHKLREKNIDLNGLSAE</sequence>
<dbReference type="PANTHER" id="PTHR11373">
    <property type="entry name" value="DEOXYNUCLEOSIDE TRIPHOSPHATE TRIPHOSPHOHYDROLASE"/>
    <property type="match status" value="1"/>
</dbReference>
<organism evidence="2 3">
    <name type="scientific">Spirochaeta isovalerica</name>
    <dbReference type="NCBI Taxonomy" id="150"/>
    <lineage>
        <taxon>Bacteria</taxon>
        <taxon>Pseudomonadati</taxon>
        <taxon>Spirochaetota</taxon>
        <taxon>Spirochaetia</taxon>
        <taxon>Spirochaetales</taxon>
        <taxon>Spirochaetaceae</taxon>
        <taxon>Spirochaeta</taxon>
    </lineage>
</organism>
<dbReference type="PROSITE" id="PS51831">
    <property type="entry name" value="HD"/>
    <property type="match status" value="1"/>
</dbReference>
<dbReference type="SMART" id="SM00471">
    <property type="entry name" value="HDc"/>
    <property type="match status" value="1"/>
</dbReference>
<dbReference type="Pfam" id="PF01966">
    <property type="entry name" value="HD"/>
    <property type="match status" value="1"/>
</dbReference>
<proteinExistence type="predicted"/>
<name>A0A841R3F3_9SPIO</name>
<dbReference type="InterPro" id="IPR006674">
    <property type="entry name" value="HD_domain"/>
</dbReference>
<dbReference type="GO" id="GO:0008832">
    <property type="term" value="F:dGTPase activity"/>
    <property type="evidence" value="ECO:0007669"/>
    <property type="project" value="TreeGrafter"/>
</dbReference>
<protein>
    <submittedName>
        <fullName evidence="2">HD superfamily phosphohydrolase</fullName>
    </submittedName>
</protein>
<dbReference type="InterPro" id="IPR045509">
    <property type="entry name" value="HD_assoc_2"/>
</dbReference>
<dbReference type="RefSeq" id="WP_184742214.1">
    <property type="nucleotide sequence ID" value="NZ_JACHGJ010000001.1"/>
</dbReference>
<keyword evidence="2" id="KW-0378">Hydrolase</keyword>
<dbReference type="InterPro" id="IPR050135">
    <property type="entry name" value="dGTPase-like"/>
</dbReference>